<evidence type="ECO:0000313" key="3">
    <source>
        <dbReference type="EMBL" id="CAI2365443.1"/>
    </source>
</evidence>
<dbReference type="Pfam" id="PF13516">
    <property type="entry name" value="LRR_6"/>
    <property type="match status" value="2"/>
</dbReference>
<evidence type="ECO:0000256" key="2">
    <source>
        <dbReference type="SAM" id="MobiDB-lite"/>
    </source>
</evidence>
<evidence type="ECO:0000313" key="4">
    <source>
        <dbReference type="Proteomes" id="UP001295684"/>
    </source>
</evidence>
<reference evidence="3" key="1">
    <citation type="submission" date="2023-07" db="EMBL/GenBank/DDBJ databases">
        <authorList>
            <consortium name="AG Swart"/>
            <person name="Singh M."/>
            <person name="Singh A."/>
            <person name="Seah K."/>
            <person name="Emmerich C."/>
        </authorList>
    </citation>
    <scope>NUCLEOTIDE SEQUENCE</scope>
    <source>
        <strain evidence="3">DP1</strain>
    </source>
</reference>
<dbReference type="Proteomes" id="UP001295684">
    <property type="component" value="Unassembled WGS sequence"/>
</dbReference>
<dbReference type="EMBL" id="CAMPGE010006581">
    <property type="protein sequence ID" value="CAI2365443.1"/>
    <property type="molecule type" value="Genomic_DNA"/>
</dbReference>
<dbReference type="InterPro" id="IPR032675">
    <property type="entry name" value="LRR_dom_sf"/>
</dbReference>
<comment type="caution">
    <text evidence="3">The sequence shown here is derived from an EMBL/GenBank/DDBJ whole genome shotgun (WGS) entry which is preliminary data.</text>
</comment>
<keyword evidence="4" id="KW-1185">Reference proteome</keyword>
<dbReference type="PANTHER" id="PTHR24114:SF2">
    <property type="entry name" value="F-BOX DOMAIN-CONTAINING PROTEIN-RELATED"/>
    <property type="match status" value="1"/>
</dbReference>
<feature type="region of interest" description="Disordered" evidence="2">
    <location>
        <begin position="248"/>
        <end position="273"/>
    </location>
</feature>
<name>A0AAD1UF49_EUPCR</name>
<gene>
    <name evidence="3" type="ORF">ECRASSUSDP1_LOCUS6777</name>
</gene>
<accession>A0AAD1UF49</accession>
<feature type="compositionally biased region" description="Polar residues" evidence="2">
    <location>
        <begin position="248"/>
        <end position="265"/>
    </location>
</feature>
<dbReference type="SUPFAM" id="SSF52047">
    <property type="entry name" value="RNI-like"/>
    <property type="match status" value="1"/>
</dbReference>
<dbReference type="Gene3D" id="3.80.10.10">
    <property type="entry name" value="Ribonuclease Inhibitor"/>
    <property type="match status" value="1"/>
</dbReference>
<dbReference type="AlphaFoldDB" id="A0AAD1UF49"/>
<feature type="region of interest" description="Disordered" evidence="2">
    <location>
        <begin position="108"/>
        <end position="131"/>
    </location>
</feature>
<dbReference type="InterPro" id="IPR001611">
    <property type="entry name" value="Leu-rich_rpt"/>
</dbReference>
<feature type="coiled-coil region" evidence="1">
    <location>
        <begin position="54"/>
        <end position="81"/>
    </location>
</feature>
<keyword evidence="1" id="KW-0175">Coiled coil</keyword>
<dbReference type="InterPro" id="IPR052394">
    <property type="entry name" value="LRR-containing"/>
</dbReference>
<evidence type="ECO:0000256" key="1">
    <source>
        <dbReference type="SAM" id="Coils"/>
    </source>
</evidence>
<dbReference type="PANTHER" id="PTHR24114">
    <property type="entry name" value="LEUCINE RICH REPEAT FAMILY PROTEIN"/>
    <property type="match status" value="1"/>
</dbReference>
<protein>
    <submittedName>
        <fullName evidence="3">Uncharacterized protein</fullName>
    </submittedName>
</protein>
<sequence length="1121" mass="128924">MAKKKNGSLNTLRTRNKIEFPVHNFNHYGLSEKPQNKSGFPKLKSIVGNYNMGEEEKTARRNSLERKKEEEQAALSNLPKEFSFKLPELKGQGIFASFQQDVSKFISNIDRKNSRRPSRNSMTRRTNDEPKNKVVLQVKKSIQGTPSKNNGIKSVTRSPLVPIVYKPMEDITSPSFLKSPRKGLKPMQDYKLLDDSLKANPNFYRSHKEVVRKVKKNKLSMKRIAHLISCPTSKENDKPDLGYYSQAQSNTRNQSTASLYASTPDNKNELKPDDMMAGEDAIHNMHSKFRKYRRIKEKEKLEGSDPKYPLVEFMNATDKRKVLPKTTGLVNKNPSVEKYPLESVKSAFVGKDYAVPFSEGIQVINKLKDLDLSSSDLSNGMLVPILEKLPNSLENLDISSNRNFSSAVYQTLASLISDKERNIKSLCLDNTNMNDQNLEILQEALVYARNLETLDISRNEITDSGAIILGDIILTNISLKTLLVHWNRLMYKGGKIIANSLQGNTVLETFDISFNNIGGGFDHNKCAEAFKDCFKDNTSLIHLDISFCGLNQEEIIIINEGLSENHTIWGIHCLGNAGKVDQMGYLVPFTLRDDPITYTFTRIQGGLQAGIIAKEQIGNANKTNCWICEGWVPHKFELTPGISTEEPINKEKELTLHAEFDNYHPDLLLADNIKSGAFSSYRMIPPLDCKYYFMNEDNTIILAVDLPQEDCMLINEHRKLDKVNIMKGLKQTTCTFDKDHRSKLPCIPRPPPKFHEKKERIKTPWDFFKSVFKDYKPDTPKILDECFEFDWNCSKITKLVKNGDDQTEVKKLLRSLYKHFREVYKFQAALGQVGLYPSIGSNVISEIIGGCSNLVDNTSLNLSDIDLEFVATNAGNKNNPRNPERQLVRYQLMEYFVRIAKSKFIRNKTCSTFHESMRKMFDEHLKEFFEKYDCHRWRKNYLWNEHCDYVFKRYMPAIKKIYEKYCGRFALPGAPKYMSSEEFFDLIDKIGVVSDDFGQREILPIFNCSMMTQIDELDSDRHINMTLVEFIEAIGRLAFKIKLPIPFEYMNLIFKEMVSDNPILADELPLFISIESLIVQMIKCCLKKDFIESYLENMEKYYEDQYNAPKRTKYAHIGGPY</sequence>
<organism evidence="3 4">
    <name type="scientific">Euplotes crassus</name>
    <dbReference type="NCBI Taxonomy" id="5936"/>
    <lineage>
        <taxon>Eukaryota</taxon>
        <taxon>Sar</taxon>
        <taxon>Alveolata</taxon>
        <taxon>Ciliophora</taxon>
        <taxon>Intramacronucleata</taxon>
        <taxon>Spirotrichea</taxon>
        <taxon>Hypotrichia</taxon>
        <taxon>Euplotida</taxon>
        <taxon>Euplotidae</taxon>
        <taxon>Moneuplotes</taxon>
    </lineage>
</organism>
<proteinExistence type="predicted"/>